<dbReference type="AlphaFoldDB" id="A0A9D5C3Q4"/>
<evidence type="ECO:0000313" key="13">
    <source>
        <dbReference type="EMBL" id="KAJ0965397.1"/>
    </source>
</evidence>
<feature type="domain" description="Protein kinase" evidence="12">
    <location>
        <begin position="1"/>
        <end position="135"/>
    </location>
</feature>
<keyword evidence="6" id="KW-0547">Nucleotide-binding</keyword>
<keyword evidence="9" id="KW-0472">Membrane</keyword>
<dbReference type="PANTHER" id="PTHR47982">
    <property type="entry name" value="PROLINE-RICH RECEPTOR-LIKE PROTEIN KINASE PERK4"/>
    <property type="match status" value="1"/>
</dbReference>
<keyword evidence="3" id="KW-0418">Kinase</keyword>
<dbReference type="InterPro" id="IPR047117">
    <property type="entry name" value="PERK1-13-like"/>
</dbReference>
<evidence type="ECO:0000256" key="4">
    <source>
        <dbReference type="ARBA" id="ARBA00022679"/>
    </source>
</evidence>
<protein>
    <recommendedName>
        <fullName evidence="2">non-specific serine/threonine protein kinase</fullName>
        <ecNumber evidence="2">2.7.11.1</ecNumber>
    </recommendedName>
</protein>
<comment type="catalytic activity">
    <reaction evidence="10">
        <text>L-threonyl-[protein] + ATP = O-phospho-L-threonyl-[protein] + ADP + H(+)</text>
        <dbReference type="Rhea" id="RHEA:46608"/>
        <dbReference type="Rhea" id="RHEA-COMP:11060"/>
        <dbReference type="Rhea" id="RHEA-COMP:11605"/>
        <dbReference type="ChEBI" id="CHEBI:15378"/>
        <dbReference type="ChEBI" id="CHEBI:30013"/>
        <dbReference type="ChEBI" id="CHEBI:30616"/>
        <dbReference type="ChEBI" id="CHEBI:61977"/>
        <dbReference type="ChEBI" id="CHEBI:456216"/>
        <dbReference type="EC" id="2.7.11.1"/>
    </reaction>
</comment>
<dbReference type="Proteomes" id="UP001085076">
    <property type="component" value="Miscellaneous, Linkage group lg08"/>
</dbReference>
<keyword evidence="3" id="KW-0723">Serine/threonine-protein kinase</keyword>
<keyword evidence="14" id="KW-1185">Reference proteome</keyword>
<evidence type="ECO:0000256" key="8">
    <source>
        <dbReference type="ARBA" id="ARBA00022989"/>
    </source>
</evidence>
<dbReference type="GO" id="GO:0004674">
    <property type="term" value="F:protein serine/threonine kinase activity"/>
    <property type="evidence" value="ECO:0007669"/>
    <property type="project" value="UniProtKB-KW"/>
</dbReference>
<dbReference type="GO" id="GO:0005886">
    <property type="term" value="C:plasma membrane"/>
    <property type="evidence" value="ECO:0007669"/>
    <property type="project" value="UniProtKB-SubCell"/>
</dbReference>
<keyword evidence="4" id="KW-0808">Transferase</keyword>
<sequence>MGATGIVYKADMPRHHAVVKKLWPTTNDGGVTEATDIAGEVNLLGRLRHRNIVLLVGYLHNNTDTIFIYEYMPNRSLWEALHGNQAGRLLVDWVSHYNVAVDSNLDAMIADFGLALLMLRKNETVSMVAGERAPL</sequence>
<dbReference type="InterPro" id="IPR000719">
    <property type="entry name" value="Prot_kinase_dom"/>
</dbReference>
<dbReference type="Gene3D" id="1.10.510.10">
    <property type="entry name" value="Transferase(Phosphotransferase) domain 1"/>
    <property type="match status" value="1"/>
</dbReference>
<organism evidence="13 14">
    <name type="scientific">Dioscorea zingiberensis</name>
    <dbReference type="NCBI Taxonomy" id="325984"/>
    <lineage>
        <taxon>Eukaryota</taxon>
        <taxon>Viridiplantae</taxon>
        <taxon>Streptophyta</taxon>
        <taxon>Embryophyta</taxon>
        <taxon>Tracheophyta</taxon>
        <taxon>Spermatophyta</taxon>
        <taxon>Magnoliopsida</taxon>
        <taxon>Liliopsida</taxon>
        <taxon>Dioscoreales</taxon>
        <taxon>Dioscoreaceae</taxon>
        <taxon>Dioscorea</taxon>
    </lineage>
</organism>
<evidence type="ECO:0000313" key="14">
    <source>
        <dbReference type="Proteomes" id="UP001085076"/>
    </source>
</evidence>
<evidence type="ECO:0000259" key="12">
    <source>
        <dbReference type="PROSITE" id="PS50011"/>
    </source>
</evidence>
<keyword evidence="5" id="KW-0812">Transmembrane</keyword>
<dbReference type="PROSITE" id="PS50011">
    <property type="entry name" value="PROTEIN_KINASE_DOM"/>
    <property type="match status" value="1"/>
</dbReference>
<name>A0A9D5C3Q4_9LILI</name>
<comment type="subcellular location">
    <subcellularLocation>
        <location evidence="1">Cell membrane</location>
        <topology evidence="1">Single-pass membrane protein</topology>
    </subcellularLocation>
</comment>
<keyword evidence="7" id="KW-0067">ATP-binding</keyword>
<reference evidence="13" key="1">
    <citation type="submission" date="2021-03" db="EMBL/GenBank/DDBJ databases">
        <authorList>
            <person name="Li Z."/>
            <person name="Yang C."/>
        </authorList>
    </citation>
    <scope>NUCLEOTIDE SEQUENCE</scope>
    <source>
        <strain evidence="13">Dzin_1.0</strain>
        <tissue evidence="13">Leaf</tissue>
    </source>
</reference>
<evidence type="ECO:0000256" key="6">
    <source>
        <dbReference type="ARBA" id="ARBA00022741"/>
    </source>
</evidence>
<accession>A0A9D5C3Q4</accession>
<evidence type="ECO:0000256" key="7">
    <source>
        <dbReference type="ARBA" id="ARBA00022840"/>
    </source>
</evidence>
<dbReference type="OrthoDB" id="603552at2759"/>
<gene>
    <name evidence="13" type="ORF">J5N97_026535</name>
</gene>
<dbReference type="EMBL" id="JAGGNH010000008">
    <property type="protein sequence ID" value="KAJ0965397.1"/>
    <property type="molecule type" value="Genomic_DNA"/>
</dbReference>
<dbReference type="GO" id="GO:0005524">
    <property type="term" value="F:ATP binding"/>
    <property type="evidence" value="ECO:0007669"/>
    <property type="project" value="UniProtKB-KW"/>
</dbReference>
<dbReference type="Pfam" id="PF00069">
    <property type="entry name" value="Pkinase"/>
    <property type="match status" value="1"/>
</dbReference>
<evidence type="ECO:0000256" key="2">
    <source>
        <dbReference type="ARBA" id="ARBA00012513"/>
    </source>
</evidence>
<evidence type="ECO:0000256" key="1">
    <source>
        <dbReference type="ARBA" id="ARBA00004162"/>
    </source>
</evidence>
<evidence type="ECO:0000256" key="11">
    <source>
        <dbReference type="ARBA" id="ARBA00048679"/>
    </source>
</evidence>
<proteinExistence type="predicted"/>
<reference evidence="13" key="2">
    <citation type="journal article" date="2022" name="Hortic Res">
        <title>The genome of Dioscorea zingiberensis sheds light on the biosynthesis, origin and evolution of the medicinally important diosgenin saponins.</title>
        <authorList>
            <person name="Li Y."/>
            <person name="Tan C."/>
            <person name="Li Z."/>
            <person name="Guo J."/>
            <person name="Li S."/>
            <person name="Chen X."/>
            <person name="Wang C."/>
            <person name="Dai X."/>
            <person name="Yang H."/>
            <person name="Song W."/>
            <person name="Hou L."/>
            <person name="Xu J."/>
            <person name="Tong Z."/>
            <person name="Xu A."/>
            <person name="Yuan X."/>
            <person name="Wang W."/>
            <person name="Yang Q."/>
            <person name="Chen L."/>
            <person name="Sun Z."/>
            <person name="Wang K."/>
            <person name="Pan B."/>
            <person name="Chen J."/>
            <person name="Bao Y."/>
            <person name="Liu F."/>
            <person name="Qi X."/>
            <person name="Gang D.R."/>
            <person name="Wen J."/>
            <person name="Li J."/>
        </authorList>
    </citation>
    <scope>NUCLEOTIDE SEQUENCE</scope>
    <source>
        <strain evidence="13">Dzin_1.0</strain>
    </source>
</reference>
<comment type="catalytic activity">
    <reaction evidence="11">
        <text>L-seryl-[protein] + ATP = O-phospho-L-seryl-[protein] + ADP + H(+)</text>
        <dbReference type="Rhea" id="RHEA:17989"/>
        <dbReference type="Rhea" id="RHEA-COMP:9863"/>
        <dbReference type="Rhea" id="RHEA-COMP:11604"/>
        <dbReference type="ChEBI" id="CHEBI:15378"/>
        <dbReference type="ChEBI" id="CHEBI:29999"/>
        <dbReference type="ChEBI" id="CHEBI:30616"/>
        <dbReference type="ChEBI" id="CHEBI:83421"/>
        <dbReference type="ChEBI" id="CHEBI:456216"/>
        <dbReference type="EC" id="2.7.11.1"/>
    </reaction>
</comment>
<keyword evidence="8" id="KW-1133">Transmembrane helix</keyword>
<dbReference type="EC" id="2.7.11.1" evidence="2"/>
<dbReference type="SUPFAM" id="SSF56112">
    <property type="entry name" value="Protein kinase-like (PK-like)"/>
    <property type="match status" value="1"/>
</dbReference>
<comment type="caution">
    <text evidence="13">The sequence shown here is derived from an EMBL/GenBank/DDBJ whole genome shotgun (WGS) entry which is preliminary data.</text>
</comment>
<evidence type="ECO:0000256" key="5">
    <source>
        <dbReference type="ARBA" id="ARBA00022692"/>
    </source>
</evidence>
<evidence type="ECO:0000256" key="3">
    <source>
        <dbReference type="ARBA" id="ARBA00022527"/>
    </source>
</evidence>
<evidence type="ECO:0000256" key="9">
    <source>
        <dbReference type="ARBA" id="ARBA00023136"/>
    </source>
</evidence>
<evidence type="ECO:0000256" key="10">
    <source>
        <dbReference type="ARBA" id="ARBA00047899"/>
    </source>
</evidence>
<dbReference type="InterPro" id="IPR011009">
    <property type="entry name" value="Kinase-like_dom_sf"/>
</dbReference>